<evidence type="ECO:0000256" key="6">
    <source>
        <dbReference type="RuleBase" id="RU363032"/>
    </source>
</evidence>
<dbReference type="PROSITE" id="PS50928">
    <property type="entry name" value="ABC_TM1"/>
    <property type="match status" value="1"/>
</dbReference>
<name>A0A1I4ICI4_9BACI</name>
<evidence type="ECO:0000313" key="10">
    <source>
        <dbReference type="Proteomes" id="UP000198565"/>
    </source>
</evidence>
<dbReference type="PANTHER" id="PTHR43496:SF1">
    <property type="entry name" value="POLYGALACTURONAN_RHAMNOGALACTURONAN TRANSPORT SYSTEM PERMEASE PROTEIN YTEP"/>
    <property type="match status" value="1"/>
</dbReference>
<dbReference type="RefSeq" id="WP_091481346.1">
    <property type="nucleotide sequence ID" value="NZ_FOTR01000002.1"/>
</dbReference>
<feature type="compositionally biased region" description="Polar residues" evidence="7">
    <location>
        <begin position="1"/>
        <end position="22"/>
    </location>
</feature>
<evidence type="ECO:0000256" key="3">
    <source>
        <dbReference type="ARBA" id="ARBA00022692"/>
    </source>
</evidence>
<comment type="similarity">
    <text evidence="6">Belongs to the binding-protein-dependent transport system permease family.</text>
</comment>
<feature type="transmembrane region" description="Helical" evidence="6">
    <location>
        <begin position="55"/>
        <end position="73"/>
    </location>
</feature>
<dbReference type="SUPFAM" id="SSF161098">
    <property type="entry name" value="MetI-like"/>
    <property type="match status" value="1"/>
</dbReference>
<sequence>MSRINNAAESQPNLPESNSPLQTPVKPGFSSRKGKKRAPKPGNKGFFQRLSKQKALFLMSFPFVIWLIIFKYIPVAGWVMAFQDYKPQSGIFDQEWAGLKHFKDLFNEPMFYRALENTLGMGILGLVFGTLSAIVFALLLNEVRFLTLKKWTQTISYLPHFVSWVIVANIVITMLSPEGIINNLLVDTGILDKPLNFMAQPDMFWGVVTAADVWKETGWNAIIYLAAMAGVDPQLYEAAKVDGASRWRQMWHITLPSIRPVIIVLLILNIGNLINIGFEKQMLLGNNIVAEKALVIDLYALDYGIGMFRYSFGTAIGIFKSVISVILILICNGFAKRIGEGRVF</sequence>
<dbReference type="OrthoDB" id="9785836at2"/>
<evidence type="ECO:0000259" key="8">
    <source>
        <dbReference type="PROSITE" id="PS50928"/>
    </source>
</evidence>
<feature type="transmembrane region" description="Helical" evidence="6">
    <location>
        <begin position="258"/>
        <end position="278"/>
    </location>
</feature>
<evidence type="ECO:0000256" key="2">
    <source>
        <dbReference type="ARBA" id="ARBA00022448"/>
    </source>
</evidence>
<dbReference type="PANTHER" id="PTHR43496">
    <property type="entry name" value="PROTEIN LPLB"/>
    <property type="match status" value="1"/>
</dbReference>
<evidence type="ECO:0000256" key="1">
    <source>
        <dbReference type="ARBA" id="ARBA00004141"/>
    </source>
</evidence>
<dbReference type="GO" id="GO:0005886">
    <property type="term" value="C:plasma membrane"/>
    <property type="evidence" value="ECO:0007669"/>
    <property type="project" value="UniProtKB-SubCell"/>
</dbReference>
<evidence type="ECO:0000256" key="4">
    <source>
        <dbReference type="ARBA" id="ARBA00022989"/>
    </source>
</evidence>
<keyword evidence="3 6" id="KW-0812">Transmembrane</keyword>
<gene>
    <name evidence="9" type="ORF">SAMN04487943_10229</name>
</gene>
<dbReference type="Proteomes" id="UP000198565">
    <property type="component" value="Unassembled WGS sequence"/>
</dbReference>
<evidence type="ECO:0000256" key="7">
    <source>
        <dbReference type="SAM" id="MobiDB-lite"/>
    </source>
</evidence>
<dbReference type="EMBL" id="FOTR01000002">
    <property type="protein sequence ID" value="SFL51994.1"/>
    <property type="molecule type" value="Genomic_DNA"/>
</dbReference>
<dbReference type="InterPro" id="IPR000515">
    <property type="entry name" value="MetI-like"/>
</dbReference>
<keyword evidence="10" id="KW-1185">Reference proteome</keyword>
<dbReference type="CDD" id="cd06261">
    <property type="entry name" value="TM_PBP2"/>
    <property type="match status" value="1"/>
</dbReference>
<feature type="transmembrane region" description="Helical" evidence="6">
    <location>
        <begin position="119"/>
        <end position="140"/>
    </location>
</feature>
<organism evidence="9 10">
    <name type="scientific">Gracilibacillus orientalis</name>
    <dbReference type="NCBI Taxonomy" id="334253"/>
    <lineage>
        <taxon>Bacteria</taxon>
        <taxon>Bacillati</taxon>
        <taxon>Bacillota</taxon>
        <taxon>Bacilli</taxon>
        <taxon>Bacillales</taxon>
        <taxon>Bacillaceae</taxon>
        <taxon>Gracilibacillus</taxon>
    </lineage>
</organism>
<accession>A0A1I4ICI4</accession>
<dbReference type="Pfam" id="PF00528">
    <property type="entry name" value="BPD_transp_1"/>
    <property type="match status" value="1"/>
</dbReference>
<evidence type="ECO:0000256" key="5">
    <source>
        <dbReference type="ARBA" id="ARBA00023136"/>
    </source>
</evidence>
<dbReference type="AlphaFoldDB" id="A0A1I4ICI4"/>
<evidence type="ECO:0000313" key="9">
    <source>
        <dbReference type="EMBL" id="SFL51994.1"/>
    </source>
</evidence>
<dbReference type="GO" id="GO:0055085">
    <property type="term" value="P:transmembrane transport"/>
    <property type="evidence" value="ECO:0007669"/>
    <property type="project" value="InterPro"/>
</dbReference>
<feature type="region of interest" description="Disordered" evidence="7">
    <location>
        <begin position="1"/>
        <end position="45"/>
    </location>
</feature>
<dbReference type="Gene3D" id="1.10.3720.10">
    <property type="entry name" value="MetI-like"/>
    <property type="match status" value="1"/>
</dbReference>
<keyword evidence="5 6" id="KW-0472">Membrane</keyword>
<dbReference type="STRING" id="334253.SAMN04487943_10229"/>
<protein>
    <submittedName>
        <fullName evidence="9">Putative aldouronate transport system permease protein</fullName>
    </submittedName>
</protein>
<feature type="transmembrane region" description="Helical" evidence="6">
    <location>
        <begin position="310"/>
        <end position="335"/>
    </location>
</feature>
<proteinExistence type="inferred from homology"/>
<dbReference type="InterPro" id="IPR035906">
    <property type="entry name" value="MetI-like_sf"/>
</dbReference>
<feature type="domain" description="ABC transmembrane type-1" evidence="8">
    <location>
        <begin position="115"/>
        <end position="331"/>
    </location>
</feature>
<keyword evidence="2 6" id="KW-0813">Transport</keyword>
<reference evidence="10" key="1">
    <citation type="submission" date="2016-10" db="EMBL/GenBank/DDBJ databases">
        <authorList>
            <person name="Varghese N."/>
            <person name="Submissions S."/>
        </authorList>
    </citation>
    <scope>NUCLEOTIDE SEQUENCE [LARGE SCALE GENOMIC DNA]</scope>
    <source>
        <strain evidence="10">CGMCC 1.4250</strain>
    </source>
</reference>
<comment type="subcellular location">
    <subcellularLocation>
        <location evidence="6">Cell membrane</location>
        <topology evidence="6">Multi-pass membrane protein</topology>
    </subcellularLocation>
    <subcellularLocation>
        <location evidence="1">Membrane</location>
        <topology evidence="1">Multi-pass membrane protein</topology>
    </subcellularLocation>
</comment>
<keyword evidence="4 6" id="KW-1133">Transmembrane helix</keyword>